<feature type="compositionally biased region" description="Low complexity" evidence="6">
    <location>
        <begin position="356"/>
        <end position="372"/>
    </location>
</feature>
<evidence type="ECO:0000313" key="10">
    <source>
        <dbReference type="Proteomes" id="UP000298493"/>
    </source>
</evidence>
<comment type="similarity">
    <text evidence="2">Belongs to the eukaryotic ribosomal protein eS27 family.</text>
</comment>
<evidence type="ECO:0000256" key="2">
    <source>
        <dbReference type="ARBA" id="ARBA00010919"/>
    </source>
</evidence>
<keyword evidence="5" id="KW-0687">Ribonucleoprotein</keyword>
<keyword evidence="10" id="KW-1185">Reference proteome</keyword>
<feature type="chain" id="PRO_5021281113" description="Apple domain-containing protein" evidence="7">
    <location>
        <begin position="17"/>
        <end position="594"/>
    </location>
</feature>
<evidence type="ECO:0000256" key="5">
    <source>
        <dbReference type="ARBA" id="ARBA00023274"/>
    </source>
</evidence>
<evidence type="ECO:0000256" key="3">
    <source>
        <dbReference type="ARBA" id="ARBA00022833"/>
    </source>
</evidence>
<dbReference type="InterPro" id="IPR023407">
    <property type="entry name" value="Ribosomal_eS27_Zn-bd_dom_sf"/>
</dbReference>
<feature type="region of interest" description="Disordered" evidence="6">
    <location>
        <begin position="339"/>
        <end position="398"/>
    </location>
</feature>
<dbReference type="GO" id="GO:0005840">
    <property type="term" value="C:ribosome"/>
    <property type="evidence" value="ECO:0007669"/>
    <property type="project" value="UniProtKB-KW"/>
</dbReference>
<dbReference type="InterPro" id="IPR003609">
    <property type="entry name" value="Pan_app"/>
</dbReference>
<evidence type="ECO:0000259" key="8">
    <source>
        <dbReference type="PROSITE" id="PS50948"/>
    </source>
</evidence>
<dbReference type="GO" id="GO:0006412">
    <property type="term" value="P:translation"/>
    <property type="evidence" value="ECO:0007669"/>
    <property type="project" value="InterPro"/>
</dbReference>
<dbReference type="GO" id="GO:1990904">
    <property type="term" value="C:ribonucleoprotein complex"/>
    <property type="evidence" value="ECO:0007669"/>
    <property type="project" value="UniProtKB-KW"/>
</dbReference>
<dbReference type="InterPro" id="IPR000592">
    <property type="entry name" value="Ribosomal_eS27"/>
</dbReference>
<organism evidence="9 10">
    <name type="scientific">Venturia nashicola</name>
    <dbReference type="NCBI Taxonomy" id="86259"/>
    <lineage>
        <taxon>Eukaryota</taxon>
        <taxon>Fungi</taxon>
        <taxon>Dikarya</taxon>
        <taxon>Ascomycota</taxon>
        <taxon>Pezizomycotina</taxon>
        <taxon>Dothideomycetes</taxon>
        <taxon>Pleosporomycetidae</taxon>
        <taxon>Venturiales</taxon>
        <taxon>Venturiaceae</taxon>
        <taxon>Venturia</taxon>
    </lineage>
</organism>
<evidence type="ECO:0000256" key="7">
    <source>
        <dbReference type="SAM" id="SignalP"/>
    </source>
</evidence>
<dbReference type="PROSITE" id="PS50948">
    <property type="entry name" value="PAN"/>
    <property type="match status" value="1"/>
</dbReference>
<dbReference type="EMBL" id="SNSC02000013">
    <property type="protein sequence ID" value="TID19131.1"/>
    <property type="molecule type" value="Genomic_DNA"/>
</dbReference>
<reference evidence="9 10" key="1">
    <citation type="submission" date="2019-04" db="EMBL/GenBank/DDBJ databases">
        <title>High contiguity whole genome sequence and gene annotation resource for two Venturia nashicola isolates.</title>
        <authorList>
            <person name="Prokchorchik M."/>
            <person name="Won K."/>
            <person name="Lee Y."/>
            <person name="Choi E.D."/>
            <person name="Segonzac C."/>
            <person name="Sohn K.H."/>
        </authorList>
    </citation>
    <scope>NUCLEOTIDE SEQUENCE [LARGE SCALE GENOMIC DNA]</scope>
    <source>
        <strain evidence="9 10">PRI2</strain>
    </source>
</reference>
<dbReference type="STRING" id="86259.A0A4Z1PC19"/>
<keyword evidence="7" id="KW-0732">Signal</keyword>
<dbReference type="Pfam" id="PF14295">
    <property type="entry name" value="PAN_4"/>
    <property type="match status" value="2"/>
</dbReference>
<dbReference type="FunFam" id="2.20.25.100:FF:000001">
    <property type="entry name" value="40S ribosomal protein S27"/>
    <property type="match status" value="1"/>
</dbReference>
<dbReference type="PANTHER" id="PTHR11594">
    <property type="entry name" value="40S RIBOSOMAL PROTEIN S27"/>
    <property type="match status" value="1"/>
</dbReference>
<sequence length="594" mass="63043">MARHWSLISFWKTVLAGSLWDRSLILSEREAPASAITCDSGTYTTPIGLVFSNRCNSNIPGSDFDFPTSLTALDMFECMRFCSVKSPGCYGVSFNSNDKHCYLKNSSVIGKTVNGNDQYTHSALVSPISQFRAQDASCPYTDGSTETTNNGMPYKISCGKDITGGDYCPPSNGSCPVHASSLSDCMEQCSSSHPLCTGVSYNPGMENGYANCRFKNNFAKAGLVSASDTIHSAVFQLQNITTNCTEDSDITAANTDIFRMGCNQNRAGSDLDGSPYHEVSLQKCIDNCAAYDGSKCVGVIYDGNMELGYENCYLKSTGGVPIYNSTAVFALSMGKKDATATSSSAPSGSGSGSGSISGSNSGSSSALESGKSSSGGGSKAWQPQSLQPPKASISSPDIPQKTIQRSIAYSQNGNDNLSASASHPALLLATRQSCHDLPRREKAATVNHHPQPATMVLAVDLLNPTPAAEARKHKLKQLVPGPRSFFMDVKCPGCFTITTVFSHAQTVVVCAGPLPANRWQGPSHRGLLVQEEVGLSYSDTQIDEMMKSGGAFSVAINGLWDLQQHGSSFSVIKVAAEMATFPQTSKSYAKILMA</sequence>
<dbReference type="GO" id="GO:0003735">
    <property type="term" value="F:structural constituent of ribosome"/>
    <property type="evidence" value="ECO:0007669"/>
    <property type="project" value="InterPro"/>
</dbReference>
<proteinExistence type="inferred from homology"/>
<dbReference type="Pfam" id="PF01667">
    <property type="entry name" value="Ribosomal_S27e"/>
    <property type="match status" value="1"/>
</dbReference>
<dbReference type="Gene3D" id="3.50.4.10">
    <property type="entry name" value="Hepatocyte Growth Factor"/>
    <property type="match status" value="1"/>
</dbReference>
<feature type="domain" description="Apple" evidence="8">
    <location>
        <begin position="38"/>
        <end position="123"/>
    </location>
</feature>
<dbReference type="Pfam" id="PF00024">
    <property type="entry name" value="PAN_1"/>
    <property type="match status" value="1"/>
</dbReference>
<keyword evidence="3" id="KW-0862">Zinc</keyword>
<evidence type="ECO:0000256" key="1">
    <source>
        <dbReference type="ARBA" id="ARBA00001947"/>
    </source>
</evidence>
<evidence type="ECO:0000256" key="4">
    <source>
        <dbReference type="ARBA" id="ARBA00022980"/>
    </source>
</evidence>
<accession>A0A4Z1PC19</accession>
<protein>
    <recommendedName>
        <fullName evidence="8">Apple domain-containing protein</fullName>
    </recommendedName>
</protein>
<feature type="compositionally biased region" description="Polar residues" evidence="6">
    <location>
        <begin position="381"/>
        <end position="398"/>
    </location>
</feature>
<keyword evidence="4" id="KW-0689">Ribosomal protein</keyword>
<gene>
    <name evidence="9" type="ORF">E6O75_ATG06252</name>
</gene>
<name>A0A4Z1PC19_9PEZI</name>
<evidence type="ECO:0000256" key="6">
    <source>
        <dbReference type="SAM" id="MobiDB-lite"/>
    </source>
</evidence>
<dbReference type="Gene3D" id="2.20.25.100">
    <property type="entry name" value="Zn-binding ribosomal proteins"/>
    <property type="match status" value="1"/>
</dbReference>
<comment type="cofactor">
    <cofactor evidence="1">
        <name>Zn(2+)</name>
        <dbReference type="ChEBI" id="CHEBI:29105"/>
    </cofactor>
</comment>
<dbReference type="SUPFAM" id="SSF57829">
    <property type="entry name" value="Zn-binding ribosomal proteins"/>
    <property type="match status" value="1"/>
</dbReference>
<evidence type="ECO:0000313" key="9">
    <source>
        <dbReference type="EMBL" id="TID19131.1"/>
    </source>
</evidence>
<dbReference type="AlphaFoldDB" id="A0A4Z1PC19"/>
<dbReference type="Proteomes" id="UP000298493">
    <property type="component" value="Unassembled WGS sequence"/>
</dbReference>
<feature type="signal peptide" evidence="7">
    <location>
        <begin position="1"/>
        <end position="16"/>
    </location>
</feature>
<dbReference type="InterPro" id="IPR011332">
    <property type="entry name" value="Ribosomal_zn-bd"/>
</dbReference>
<comment type="caution">
    <text evidence="9">The sequence shown here is derived from an EMBL/GenBank/DDBJ whole genome shotgun (WGS) entry which is preliminary data.</text>
</comment>